<feature type="region of interest" description="Disordered" evidence="1">
    <location>
        <begin position="1"/>
        <end position="24"/>
    </location>
</feature>
<name>A0AAV1BC57_VICFA</name>
<evidence type="ECO:0000313" key="2">
    <source>
        <dbReference type="EMBL" id="CAI8619122.1"/>
    </source>
</evidence>
<dbReference type="AlphaFoldDB" id="A0AAV1BC57"/>
<protein>
    <submittedName>
        <fullName evidence="2">Uncharacterized protein</fullName>
    </submittedName>
</protein>
<sequence>MDTSLENGNIITIPNPPQDDVGLELEPKPTPILTKKKHSPMRSLRVALHMIRGNSKKSNVISTDDESKSSWKKFVGSMRPLHLQSNQSPRLSSQSNHRKFDEMTILPPPSPSESGGGSMFIDFSIDEEPFSPFSPSPASSRYASAIGLNELVSSDEENDRPDVIKEECNENDDGDEKIDSKAEDFIAQFYHQMRLQRFNNVDRDYKERSERSLGW</sequence>
<dbReference type="PANTHER" id="PTHR36378:SF1">
    <property type="entry name" value="COTTON FIBER PROTEIN"/>
    <property type="match status" value="1"/>
</dbReference>
<organism evidence="2 3">
    <name type="scientific">Vicia faba</name>
    <name type="common">Broad bean</name>
    <name type="synonym">Faba vulgaris</name>
    <dbReference type="NCBI Taxonomy" id="3906"/>
    <lineage>
        <taxon>Eukaryota</taxon>
        <taxon>Viridiplantae</taxon>
        <taxon>Streptophyta</taxon>
        <taxon>Embryophyta</taxon>
        <taxon>Tracheophyta</taxon>
        <taxon>Spermatophyta</taxon>
        <taxon>Magnoliopsida</taxon>
        <taxon>eudicotyledons</taxon>
        <taxon>Gunneridae</taxon>
        <taxon>Pentapetalae</taxon>
        <taxon>rosids</taxon>
        <taxon>fabids</taxon>
        <taxon>Fabales</taxon>
        <taxon>Fabaceae</taxon>
        <taxon>Papilionoideae</taxon>
        <taxon>50 kb inversion clade</taxon>
        <taxon>NPAAA clade</taxon>
        <taxon>Hologalegina</taxon>
        <taxon>IRL clade</taxon>
        <taxon>Fabeae</taxon>
        <taxon>Vicia</taxon>
    </lineage>
</organism>
<gene>
    <name evidence="2" type="ORF">VFH_VI155680</name>
</gene>
<proteinExistence type="predicted"/>
<dbReference type="Pfam" id="PF05553">
    <property type="entry name" value="DUF761"/>
    <property type="match status" value="1"/>
</dbReference>
<feature type="region of interest" description="Disordered" evidence="1">
    <location>
        <begin position="152"/>
        <end position="177"/>
    </location>
</feature>
<keyword evidence="3" id="KW-1185">Reference proteome</keyword>
<reference evidence="2 3" key="1">
    <citation type="submission" date="2023-01" db="EMBL/GenBank/DDBJ databases">
        <authorList>
            <person name="Kreplak J."/>
        </authorList>
    </citation>
    <scope>NUCLEOTIDE SEQUENCE [LARGE SCALE GENOMIC DNA]</scope>
</reference>
<dbReference type="PANTHER" id="PTHR36378">
    <property type="entry name" value="COTTON FIBER PROTEIN"/>
    <property type="match status" value="1"/>
</dbReference>
<dbReference type="EMBL" id="OX451741">
    <property type="protein sequence ID" value="CAI8619122.1"/>
    <property type="molecule type" value="Genomic_DNA"/>
</dbReference>
<evidence type="ECO:0000256" key="1">
    <source>
        <dbReference type="SAM" id="MobiDB-lite"/>
    </source>
</evidence>
<dbReference type="Proteomes" id="UP001157006">
    <property type="component" value="Chromosome 6"/>
</dbReference>
<evidence type="ECO:0000313" key="3">
    <source>
        <dbReference type="Proteomes" id="UP001157006"/>
    </source>
</evidence>
<feature type="compositionally biased region" description="Polar residues" evidence="1">
    <location>
        <begin position="1"/>
        <end position="12"/>
    </location>
</feature>
<accession>A0AAV1BC57</accession>
<dbReference type="InterPro" id="IPR008480">
    <property type="entry name" value="DUF761_pln"/>
</dbReference>